<dbReference type="PANTHER" id="PTHR46663:SF2">
    <property type="entry name" value="GGDEF DOMAIN-CONTAINING PROTEIN"/>
    <property type="match status" value="1"/>
</dbReference>
<dbReference type="InterPro" id="IPR052163">
    <property type="entry name" value="DGC-Regulatory_Protein"/>
</dbReference>
<name>A0A285JJP5_9ACTN</name>
<dbReference type="InterPro" id="IPR029787">
    <property type="entry name" value="Nucleotide_cyclase"/>
</dbReference>
<evidence type="ECO:0000259" key="2">
    <source>
        <dbReference type="PROSITE" id="PS50887"/>
    </source>
</evidence>
<proteinExistence type="predicted"/>
<evidence type="ECO:0000313" key="3">
    <source>
        <dbReference type="EMBL" id="SNY59586.1"/>
    </source>
</evidence>
<dbReference type="CDD" id="cd01949">
    <property type="entry name" value="GGDEF"/>
    <property type="match status" value="1"/>
</dbReference>
<dbReference type="SUPFAM" id="SSF55073">
    <property type="entry name" value="Nucleotide cyclase"/>
    <property type="match status" value="1"/>
</dbReference>
<sequence length="295" mass="30886">MLMSRTNGRDAMHLLAAGMGMFALAGVLGVRVQAEHLPWYADGLGAAYVIAGLTVAVGSWQPVAPVDPTGWRAFTSYWSMVPSVPTALLLVCVLIEYHDDRTLSAVLIAVLIGSTVLAMVRQFLSLLIVRRLRAELDHQAFHDALTGLPNRAAFHRHTAGLSGATAVLMLDLDGFKQVNDTLGHAAGDALLAAVGRRIAAEVRPGDLVARLGGDEFAVVMPGAGEAEAAAVGARLLDRIAEPIPYRGTELHARGSLGVSVGADVEALLHEADTALYAAKAAGKGVVRSYASVLSV</sequence>
<dbReference type="Pfam" id="PF00990">
    <property type="entry name" value="GGDEF"/>
    <property type="match status" value="1"/>
</dbReference>
<dbReference type="PROSITE" id="PS50887">
    <property type="entry name" value="GGDEF"/>
    <property type="match status" value="1"/>
</dbReference>
<dbReference type="AlphaFoldDB" id="A0A285JJP5"/>
<dbReference type="SMART" id="SM00267">
    <property type="entry name" value="GGDEF"/>
    <property type="match status" value="1"/>
</dbReference>
<dbReference type="Gene3D" id="3.30.70.270">
    <property type="match status" value="1"/>
</dbReference>
<keyword evidence="4" id="KW-1185">Reference proteome</keyword>
<dbReference type="InterPro" id="IPR000160">
    <property type="entry name" value="GGDEF_dom"/>
</dbReference>
<evidence type="ECO:0000313" key="4">
    <source>
        <dbReference type="Proteomes" id="UP000219612"/>
    </source>
</evidence>
<dbReference type="Proteomes" id="UP000219612">
    <property type="component" value="Unassembled WGS sequence"/>
</dbReference>
<organism evidence="3 4">
    <name type="scientific">Paractinoplanes atraurantiacus</name>
    <dbReference type="NCBI Taxonomy" id="1036182"/>
    <lineage>
        <taxon>Bacteria</taxon>
        <taxon>Bacillati</taxon>
        <taxon>Actinomycetota</taxon>
        <taxon>Actinomycetes</taxon>
        <taxon>Micromonosporales</taxon>
        <taxon>Micromonosporaceae</taxon>
        <taxon>Paractinoplanes</taxon>
    </lineage>
</organism>
<gene>
    <name evidence="3" type="ORF">SAMN05421748_120170</name>
</gene>
<dbReference type="EMBL" id="OBDY01000020">
    <property type="protein sequence ID" value="SNY59586.1"/>
    <property type="molecule type" value="Genomic_DNA"/>
</dbReference>
<dbReference type="InterPro" id="IPR043128">
    <property type="entry name" value="Rev_trsase/Diguanyl_cyclase"/>
</dbReference>
<feature type="transmembrane region" description="Helical" evidence="1">
    <location>
        <begin position="76"/>
        <end position="97"/>
    </location>
</feature>
<feature type="transmembrane region" description="Helical" evidence="1">
    <location>
        <begin position="103"/>
        <end position="124"/>
    </location>
</feature>
<keyword evidence="1" id="KW-0472">Membrane</keyword>
<dbReference type="PANTHER" id="PTHR46663">
    <property type="entry name" value="DIGUANYLATE CYCLASE DGCT-RELATED"/>
    <property type="match status" value="1"/>
</dbReference>
<feature type="domain" description="GGDEF" evidence="2">
    <location>
        <begin position="163"/>
        <end position="291"/>
    </location>
</feature>
<evidence type="ECO:0000256" key="1">
    <source>
        <dbReference type="SAM" id="Phobius"/>
    </source>
</evidence>
<feature type="transmembrane region" description="Helical" evidence="1">
    <location>
        <begin position="45"/>
        <end position="64"/>
    </location>
</feature>
<keyword evidence="1" id="KW-0812">Transmembrane</keyword>
<keyword evidence="1" id="KW-1133">Transmembrane helix</keyword>
<dbReference type="NCBIfam" id="TIGR00254">
    <property type="entry name" value="GGDEF"/>
    <property type="match status" value="1"/>
</dbReference>
<protein>
    <submittedName>
        <fullName evidence="3">Diguanylate cyclase (GGDEF) domain-containing protein</fullName>
    </submittedName>
</protein>
<reference evidence="3 4" key="1">
    <citation type="submission" date="2017-09" db="EMBL/GenBank/DDBJ databases">
        <authorList>
            <person name="Ehlers B."/>
            <person name="Leendertz F.H."/>
        </authorList>
    </citation>
    <scope>NUCLEOTIDE SEQUENCE [LARGE SCALE GENOMIC DNA]</scope>
    <source>
        <strain evidence="3 4">CGMCC 4.6857</strain>
    </source>
</reference>
<accession>A0A285JJP5</accession>